<dbReference type="GO" id="GO:0017136">
    <property type="term" value="F:histone deacetylase activity, NAD-dependent"/>
    <property type="evidence" value="ECO:0007669"/>
    <property type="project" value="TreeGrafter"/>
</dbReference>
<dbReference type="InterPro" id="IPR003000">
    <property type="entry name" value="Sirtuin"/>
</dbReference>
<sequence length="316" mass="34308">MSFYSRRPFWMRHTPYAVASRPSTSVEEFRHLLQSSTRILALCGAGLSAPSGLSTYRGAGGLWRNHSPASLATPEAFEDDPALVWLFYAWQKHVAIKASPNAGHYALAELAKRKEGFLCLTQNIDGLSPRAGHPLDQLKLLHGSILDLKCSDECGYFEKDNTDDPPCEALAEAAKNYPPDQTMPLVDPLKPLPSIREEDLPHCPQCQTGLLRPGVVWFGEAVNDSMLRGIDGWISEGSIDLMLVIGTGATVQPAASYVRQAQQAGAVVAVINPDAGTQAGLGRKDFFFRGDAAEFLPVLFEGVIGELREGQDLSMG</sequence>
<dbReference type="GO" id="GO:0046872">
    <property type="term" value="F:metal ion binding"/>
    <property type="evidence" value="ECO:0007669"/>
    <property type="project" value="UniProtKB-KW"/>
</dbReference>
<dbReference type="GO" id="GO:0005634">
    <property type="term" value="C:nucleus"/>
    <property type="evidence" value="ECO:0007669"/>
    <property type="project" value="TreeGrafter"/>
</dbReference>
<evidence type="ECO:0000313" key="6">
    <source>
        <dbReference type="EMBL" id="CAH0046343.1"/>
    </source>
</evidence>
<dbReference type="GO" id="GO:0070403">
    <property type="term" value="F:NAD+ binding"/>
    <property type="evidence" value="ECO:0007669"/>
    <property type="project" value="InterPro"/>
</dbReference>
<evidence type="ECO:0000256" key="4">
    <source>
        <dbReference type="PROSITE-ProRule" id="PRU00236"/>
    </source>
</evidence>
<evidence type="ECO:0000259" key="5">
    <source>
        <dbReference type="PROSITE" id="PS50305"/>
    </source>
</evidence>
<dbReference type="CDD" id="cd01412">
    <property type="entry name" value="SIRT5_Af1_CobB"/>
    <property type="match status" value="1"/>
</dbReference>
<dbReference type="Gene3D" id="3.30.1600.10">
    <property type="entry name" value="SIR2/SIRT2 'Small Domain"/>
    <property type="match status" value="1"/>
</dbReference>
<dbReference type="SUPFAM" id="SSF52467">
    <property type="entry name" value="DHS-like NAD/FAD-binding domain"/>
    <property type="match status" value="1"/>
</dbReference>
<gene>
    <name evidence="6" type="ORF">CSOL1703_00012077</name>
</gene>
<evidence type="ECO:0000256" key="2">
    <source>
        <dbReference type="ARBA" id="ARBA00022679"/>
    </source>
</evidence>
<dbReference type="AlphaFoldDB" id="A0A9P0EE59"/>
<keyword evidence="4" id="KW-0479">Metal-binding</keyword>
<dbReference type="Proteomes" id="UP000775872">
    <property type="component" value="Unassembled WGS sequence"/>
</dbReference>
<protein>
    <recommendedName>
        <fullName evidence="5">Deacetylase sirtuin-type domain-containing protein</fullName>
    </recommendedName>
</protein>
<feature type="binding site" evidence="4">
    <location>
        <position position="203"/>
    </location>
    <ligand>
        <name>Zn(2+)</name>
        <dbReference type="ChEBI" id="CHEBI:29105"/>
    </ligand>
</feature>
<feature type="binding site" evidence="4">
    <location>
        <position position="154"/>
    </location>
    <ligand>
        <name>Zn(2+)</name>
        <dbReference type="ChEBI" id="CHEBI:29105"/>
    </ligand>
</feature>
<keyword evidence="7" id="KW-1185">Reference proteome</keyword>
<feature type="domain" description="Deacetylase sirtuin-type" evidence="5">
    <location>
        <begin position="19"/>
        <end position="310"/>
    </location>
</feature>
<dbReference type="GO" id="GO:0036055">
    <property type="term" value="F:protein-succinyllysine desuccinylase activity"/>
    <property type="evidence" value="ECO:0007669"/>
    <property type="project" value="InterPro"/>
</dbReference>
<dbReference type="InterPro" id="IPR029035">
    <property type="entry name" value="DHS-like_NAD/FAD-binding_dom"/>
</dbReference>
<feature type="binding site" evidence="4">
    <location>
        <position position="150"/>
    </location>
    <ligand>
        <name>Zn(2+)</name>
        <dbReference type="ChEBI" id="CHEBI:29105"/>
    </ligand>
</feature>
<organism evidence="6 7">
    <name type="scientific">Clonostachys solani</name>
    <dbReference type="NCBI Taxonomy" id="160281"/>
    <lineage>
        <taxon>Eukaryota</taxon>
        <taxon>Fungi</taxon>
        <taxon>Dikarya</taxon>
        <taxon>Ascomycota</taxon>
        <taxon>Pezizomycotina</taxon>
        <taxon>Sordariomycetes</taxon>
        <taxon>Hypocreomycetidae</taxon>
        <taxon>Hypocreales</taxon>
        <taxon>Bionectriaceae</taxon>
        <taxon>Clonostachys</taxon>
    </lineage>
</organism>
<evidence type="ECO:0000313" key="7">
    <source>
        <dbReference type="Proteomes" id="UP000775872"/>
    </source>
</evidence>
<dbReference type="PANTHER" id="PTHR11085">
    <property type="entry name" value="NAD-DEPENDENT PROTEIN DEACYLASE SIRTUIN-5, MITOCHONDRIAL-RELATED"/>
    <property type="match status" value="1"/>
</dbReference>
<proteinExistence type="inferred from homology"/>
<name>A0A9P0EE59_9HYPO</name>
<dbReference type="Gene3D" id="3.40.50.1220">
    <property type="entry name" value="TPP-binding domain"/>
    <property type="match status" value="1"/>
</dbReference>
<dbReference type="InterPro" id="IPR027546">
    <property type="entry name" value="Sirtuin_class_III"/>
</dbReference>
<dbReference type="InterPro" id="IPR050134">
    <property type="entry name" value="NAD-dep_sirtuin_deacylases"/>
</dbReference>
<dbReference type="PANTHER" id="PTHR11085:SF10">
    <property type="entry name" value="NAD-DEPENDENT PROTEIN DEACYLASE SIRTUIN-5, MITOCHONDRIAL-RELATED"/>
    <property type="match status" value="1"/>
</dbReference>
<feature type="active site" description="Proton acceptor" evidence="4">
    <location>
        <position position="142"/>
    </location>
</feature>
<evidence type="ECO:0000256" key="3">
    <source>
        <dbReference type="ARBA" id="ARBA00023027"/>
    </source>
</evidence>
<dbReference type="PROSITE" id="PS50305">
    <property type="entry name" value="SIRTUIN"/>
    <property type="match status" value="1"/>
</dbReference>
<keyword evidence="3" id="KW-0520">NAD</keyword>
<accession>A0A9P0EE59</accession>
<comment type="caution">
    <text evidence="6">The sequence shown here is derived from an EMBL/GenBank/DDBJ whole genome shotgun (WGS) entry which is preliminary data.</text>
</comment>
<dbReference type="InterPro" id="IPR026590">
    <property type="entry name" value="Ssirtuin_cat_dom"/>
</dbReference>
<dbReference type="OrthoDB" id="424302at2759"/>
<comment type="similarity">
    <text evidence="1">Belongs to the sirtuin family. Class I subfamily.</text>
</comment>
<reference evidence="6 7" key="2">
    <citation type="submission" date="2021-10" db="EMBL/GenBank/DDBJ databases">
        <authorList>
            <person name="Piombo E."/>
        </authorList>
    </citation>
    <scope>NUCLEOTIDE SEQUENCE [LARGE SCALE GENOMIC DNA]</scope>
</reference>
<evidence type="ECO:0000256" key="1">
    <source>
        <dbReference type="ARBA" id="ARBA00006924"/>
    </source>
</evidence>
<feature type="binding site" evidence="4">
    <location>
        <position position="206"/>
    </location>
    <ligand>
        <name>Zn(2+)</name>
        <dbReference type="ChEBI" id="CHEBI:29105"/>
    </ligand>
</feature>
<dbReference type="GO" id="GO:0036054">
    <property type="term" value="F:protein-malonyllysine demalonylase activity"/>
    <property type="evidence" value="ECO:0007669"/>
    <property type="project" value="InterPro"/>
</dbReference>
<dbReference type="Pfam" id="PF02146">
    <property type="entry name" value="SIR2"/>
    <property type="match status" value="1"/>
</dbReference>
<dbReference type="InterPro" id="IPR026591">
    <property type="entry name" value="Sirtuin_cat_small_dom_sf"/>
</dbReference>
<keyword evidence="4" id="KW-0862">Zinc</keyword>
<dbReference type="EMBL" id="CABFOC020000014">
    <property type="protein sequence ID" value="CAH0046343.1"/>
    <property type="molecule type" value="Genomic_DNA"/>
</dbReference>
<reference evidence="7" key="1">
    <citation type="submission" date="2019-06" db="EMBL/GenBank/DDBJ databases">
        <authorList>
            <person name="Broberg M."/>
        </authorList>
    </citation>
    <scope>NUCLEOTIDE SEQUENCE [LARGE SCALE GENOMIC DNA]</scope>
</reference>
<keyword evidence="2" id="KW-0808">Transferase</keyword>